<feature type="transmembrane region" description="Helical" evidence="1">
    <location>
        <begin position="32"/>
        <end position="49"/>
    </location>
</feature>
<organism evidence="2 3">
    <name type="scientific">Kaustia mangrovi</name>
    <dbReference type="NCBI Taxonomy" id="2593653"/>
    <lineage>
        <taxon>Bacteria</taxon>
        <taxon>Pseudomonadati</taxon>
        <taxon>Pseudomonadota</taxon>
        <taxon>Alphaproteobacteria</taxon>
        <taxon>Hyphomicrobiales</taxon>
        <taxon>Parvibaculaceae</taxon>
        <taxon>Kaustia</taxon>
    </lineage>
</organism>
<keyword evidence="3" id="KW-1185">Reference proteome</keyword>
<proteinExistence type="predicted"/>
<accession>A0A7S8C5X1</accession>
<dbReference type="Proteomes" id="UP000593594">
    <property type="component" value="Chromosome"/>
</dbReference>
<keyword evidence="1" id="KW-1133">Transmembrane helix</keyword>
<protein>
    <submittedName>
        <fullName evidence="2">Uncharacterized protein</fullName>
    </submittedName>
</protein>
<dbReference type="AlphaFoldDB" id="A0A7S8C5X1"/>
<dbReference type="KEGG" id="kmn:HW532_14510"/>
<gene>
    <name evidence="2" type="ORF">HW532_14510</name>
</gene>
<evidence type="ECO:0000256" key="1">
    <source>
        <dbReference type="SAM" id="Phobius"/>
    </source>
</evidence>
<evidence type="ECO:0000313" key="2">
    <source>
        <dbReference type="EMBL" id="QPC43789.1"/>
    </source>
</evidence>
<keyword evidence="1" id="KW-0472">Membrane</keyword>
<sequence>MAKILMLFLAGLAVIQIIKPLGWPGLRYRRDAWKLALFGLAVLVVTISLRPD</sequence>
<dbReference type="RefSeq" id="WP_213161153.1">
    <property type="nucleotide sequence ID" value="NZ_CP058214.1"/>
</dbReference>
<keyword evidence="1" id="KW-0812">Transmembrane</keyword>
<reference evidence="2 3" key="1">
    <citation type="submission" date="2020-06" db="EMBL/GenBank/DDBJ databases">
        <title>Genome sequence of 2 isolates from Red Sea Mangroves.</title>
        <authorList>
            <person name="Sefrji F."/>
            <person name="Michoud G."/>
            <person name="Merlino G."/>
            <person name="Daffonchio D."/>
        </authorList>
    </citation>
    <scope>NUCLEOTIDE SEQUENCE [LARGE SCALE GENOMIC DNA]</scope>
    <source>
        <strain evidence="2 3">R1DC25</strain>
    </source>
</reference>
<dbReference type="EMBL" id="CP058214">
    <property type="protein sequence ID" value="QPC43789.1"/>
    <property type="molecule type" value="Genomic_DNA"/>
</dbReference>
<evidence type="ECO:0000313" key="3">
    <source>
        <dbReference type="Proteomes" id="UP000593594"/>
    </source>
</evidence>
<name>A0A7S8C5X1_9HYPH</name>